<dbReference type="OrthoDB" id="139679at2"/>
<dbReference type="RefSeq" id="WP_007907437.1">
    <property type="nucleotide sequence ID" value="NZ_ADVG01000001.1"/>
</dbReference>
<evidence type="ECO:0000313" key="5">
    <source>
        <dbReference type="Proteomes" id="UP000004508"/>
    </source>
</evidence>
<comment type="caution">
    <text evidence="4">The sequence shown here is derived from an EMBL/GenBank/DDBJ whole genome shotgun (WGS) entry which is preliminary data.</text>
</comment>
<dbReference type="Pfam" id="PF13349">
    <property type="entry name" value="DUF4097"/>
    <property type="match status" value="1"/>
</dbReference>
<dbReference type="InParanoid" id="D6TDW5"/>
<organism evidence="4 5">
    <name type="scientific">Ktedonobacter racemifer DSM 44963</name>
    <dbReference type="NCBI Taxonomy" id="485913"/>
    <lineage>
        <taxon>Bacteria</taxon>
        <taxon>Bacillati</taxon>
        <taxon>Chloroflexota</taxon>
        <taxon>Ktedonobacteria</taxon>
        <taxon>Ktedonobacterales</taxon>
        <taxon>Ktedonobacteraceae</taxon>
        <taxon>Ktedonobacter</taxon>
    </lineage>
</organism>
<feature type="compositionally biased region" description="Pro residues" evidence="1">
    <location>
        <begin position="509"/>
        <end position="545"/>
    </location>
</feature>
<dbReference type="eggNOG" id="COG3595">
    <property type="taxonomic scope" value="Bacteria"/>
</dbReference>
<dbReference type="InterPro" id="IPR053959">
    <property type="entry name" value="YvlB/LiaX_N"/>
</dbReference>
<feature type="domain" description="YvlB/LiaX N-terminal" evidence="3">
    <location>
        <begin position="601"/>
        <end position="627"/>
    </location>
</feature>
<name>D6TDW5_KTERA</name>
<dbReference type="Pfam" id="PF22746">
    <property type="entry name" value="SHOCT-like_DUF2089-C"/>
    <property type="match status" value="1"/>
</dbReference>
<gene>
    <name evidence="4" type="ORF">Krac_11860</name>
</gene>
<evidence type="ECO:0000313" key="4">
    <source>
        <dbReference type="EMBL" id="EFH90247.1"/>
    </source>
</evidence>
<keyword evidence="5" id="KW-1185">Reference proteome</keyword>
<evidence type="ECO:0000259" key="3">
    <source>
        <dbReference type="Pfam" id="PF22746"/>
    </source>
</evidence>
<reference evidence="4 5" key="1">
    <citation type="journal article" date="2011" name="Stand. Genomic Sci.">
        <title>Non-contiguous finished genome sequence and contextual data of the filamentous soil bacterium Ktedonobacter racemifer type strain (SOSP1-21).</title>
        <authorList>
            <person name="Chang Y.J."/>
            <person name="Land M."/>
            <person name="Hauser L."/>
            <person name="Chertkov O."/>
            <person name="Del Rio T.G."/>
            <person name="Nolan M."/>
            <person name="Copeland A."/>
            <person name="Tice H."/>
            <person name="Cheng J.F."/>
            <person name="Lucas S."/>
            <person name="Han C."/>
            <person name="Goodwin L."/>
            <person name="Pitluck S."/>
            <person name="Ivanova N."/>
            <person name="Ovchinikova G."/>
            <person name="Pati A."/>
            <person name="Chen A."/>
            <person name="Palaniappan K."/>
            <person name="Mavromatis K."/>
            <person name="Liolios K."/>
            <person name="Brettin T."/>
            <person name="Fiebig A."/>
            <person name="Rohde M."/>
            <person name="Abt B."/>
            <person name="Goker M."/>
            <person name="Detter J.C."/>
            <person name="Woyke T."/>
            <person name="Bristow J."/>
            <person name="Eisen J.A."/>
            <person name="Markowitz V."/>
            <person name="Hugenholtz P."/>
            <person name="Kyrpides N.C."/>
            <person name="Klenk H.P."/>
            <person name="Lapidus A."/>
        </authorList>
    </citation>
    <scope>NUCLEOTIDE SEQUENCE [LARGE SCALE GENOMIC DNA]</scope>
    <source>
        <strain evidence="5">DSM 44963</strain>
    </source>
</reference>
<protein>
    <recommendedName>
        <fullName evidence="6">Adhesin domain-containing protein</fullName>
    </recommendedName>
</protein>
<feature type="region of interest" description="Disordered" evidence="1">
    <location>
        <begin position="507"/>
        <end position="595"/>
    </location>
</feature>
<dbReference type="InterPro" id="IPR025164">
    <property type="entry name" value="Toastrack_DUF4097"/>
</dbReference>
<dbReference type="STRING" id="485913.Krac_11860"/>
<feature type="compositionally biased region" description="Basic and acidic residues" evidence="1">
    <location>
        <begin position="559"/>
        <end position="573"/>
    </location>
</feature>
<dbReference type="AlphaFoldDB" id="D6TDW5"/>
<sequence length="628" mass="66951">MEQTFAANGIQRIVLIDIWNDVSVRGWGEQNIKLEADGHVESVQSEGDTLTISGSSDDLELWVPYESSIEISNAHGDTQVSEVQRVDLRRMGGDVEVTKIHTEAYLESIEGNLEVSEVHGDVTLRDVQGDVEIHNVATLRAEGAIQGSLECDIARLVELQEVAGDVEIRAVGEVSARQCAGDFSATGIDGALRLADVGGDLNVKGFLSLQVNNVGGDASTAGNGEITVGNVGGDLEVKGASQLQVGNVNGDCALRGISGEAKLGVIGADLDVISVIGDLAFSEVGGDASLKAIQRSIKAGNIGGDLDLHASFPPDSVAQMHVGGDAAVTLPPQPDLTLRAFVGGDISGRAVVASRTGNQVNLVYGNGSAHLDLHVGGDLRLRGNEDPRSSSSAAGVWDWSDFSSEMARMGQELGHDISRMVNDALAQTNEEQMRRARGFAEKQERMAERMSRRASRQAERVNIRINNREWHMDRGRLERIMDQARKATAEGVYGALDAVEQALRNLQIPVPPTPPTPPTPPAPPTPPQAPVPPAPPVAPAPPAPPRSHLEDLEVEEPDLEHLEDFEAPDERSMPEVPVAAGEVEEEEKVGTPKAPVNVEQERLAILRMIAEGRVSPEEGDMLLEALGE</sequence>
<dbReference type="EMBL" id="ADVG01000001">
    <property type="protein sequence ID" value="EFH90247.1"/>
    <property type="molecule type" value="Genomic_DNA"/>
</dbReference>
<dbReference type="Proteomes" id="UP000004508">
    <property type="component" value="Unassembled WGS sequence"/>
</dbReference>
<evidence type="ECO:0000259" key="2">
    <source>
        <dbReference type="Pfam" id="PF13349"/>
    </source>
</evidence>
<evidence type="ECO:0000256" key="1">
    <source>
        <dbReference type="SAM" id="MobiDB-lite"/>
    </source>
</evidence>
<proteinExistence type="predicted"/>
<feature type="domain" description="DUF4097" evidence="2">
    <location>
        <begin position="48"/>
        <end position="139"/>
    </location>
</feature>
<evidence type="ECO:0008006" key="6">
    <source>
        <dbReference type="Google" id="ProtNLM"/>
    </source>
</evidence>
<accession>D6TDW5</accession>